<protein>
    <submittedName>
        <fullName evidence="1">Asparaginase</fullName>
    </submittedName>
</protein>
<dbReference type="Pfam" id="PF06089">
    <property type="entry name" value="Asparaginase_II"/>
    <property type="match status" value="1"/>
</dbReference>
<reference evidence="1 2" key="1">
    <citation type="journal article" date="2019" name="Int. J. Syst. Evol. Microbiol.">
        <title>The Global Catalogue of Microorganisms (GCM) 10K type strain sequencing project: providing services to taxonomists for standard genome sequencing and annotation.</title>
        <authorList>
            <consortium name="The Broad Institute Genomics Platform"/>
            <consortium name="The Broad Institute Genome Sequencing Center for Infectious Disease"/>
            <person name="Wu L."/>
            <person name="Ma J."/>
        </authorList>
    </citation>
    <scope>NUCLEOTIDE SEQUENCE [LARGE SCALE GENOMIC DNA]</scope>
    <source>
        <strain evidence="1 2">JCM 10303</strain>
    </source>
</reference>
<evidence type="ECO:0000313" key="1">
    <source>
        <dbReference type="EMBL" id="GAA0542358.1"/>
    </source>
</evidence>
<keyword evidence="2" id="KW-1185">Reference proteome</keyword>
<name>A0ABN1DFN2_SACER</name>
<dbReference type="PANTHER" id="PTHR42110">
    <property type="entry name" value="L-ASPARAGINASE, PUTATIVE (AFU_ORTHOLOGUE AFUA_3G11890)-RELATED"/>
    <property type="match status" value="1"/>
</dbReference>
<proteinExistence type="predicted"/>
<dbReference type="RefSeq" id="WP_009949170.1">
    <property type="nucleotide sequence ID" value="NZ_BAAAGS010000034.1"/>
</dbReference>
<dbReference type="PANTHER" id="PTHR42110:SF1">
    <property type="entry name" value="L-ASPARAGINASE, PUTATIVE (AFU_ORTHOLOGUE AFUA_3G11890)-RELATED"/>
    <property type="match status" value="1"/>
</dbReference>
<sequence>MNGPVPLVEVVRDGMREGLHHGSVVVLGADGSVLRAVGDVDSPMYPRSSNKPAQVVGMLRAGLELPDDADVALAAASHNGEPDHVRRAREVLRRHGLAEDALGCPPDWPLLDSARDALIAQGHGKRPITMNCSGKHAAMLATCVLRGWSTEDYLDPRHPLQVALCDAVADLCGEQVRVTAVDGCGAPLFAMSLTGLARMFRNLALSGDLRRRVADSMRGHPWLVAGTGRLDTELMRAVPGLLSKEGAEGVFAFALPDGRAVAVKIADGAARGRAPVAVGALRALGVDGTALDALAEPPVLGGGRPVGAARLLPDVF</sequence>
<organism evidence="1 2">
    <name type="scientific">Saccharopolyspora erythraea</name>
    <name type="common">Streptomyces erythraeus</name>
    <dbReference type="NCBI Taxonomy" id="1836"/>
    <lineage>
        <taxon>Bacteria</taxon>
        <taxon>Bacillati</taxon>
        <taxon>Actinomycetota</taxon>
        <taxon>Actinomycetes</taxon>
        <taxon>Pseudonocardiales</taxon>
        <taxon>Pseudonocardiaceae</taxon>
        <taxon>Saccharopolyspora</taxon>
    </lineage>
</organism>
<dbReference type="Proteomes" id="UP001500729">
    <property type="component" value="Unassembled WGS sequence"/>
</dbReference>
<gene>
    <name evidence="1" type="ORF">GCM10009533_46740</name>
</gene>
<accession>A0ABN1DFN2</accession>
<dbReference type="EMBL" id="BAAAGS010000034">
    <property type="protein sequence ID" value="GAA0542358.1"/>
    <property type="molecule type" value="Genomic_DNA"/>
</dbReference>
<evidence type="ECO:0000313" key="2">
    <source>
        <dbReference type="Proteomes" id="UP001500729"/>
    </source>
</evidence>
<dbReference type="InterPro" id="IPR010349">
    <property type="entry name" value="Asparaginase_II"/>
</dbReference>
<comment type="caution">
    <text evidence="1">The sequence shown here is derived from an EMBL/GenBank/DDBJ whole genome shotgun (WGS) entry which is preliminary data.</text>
</comment>